<feature type="transmembrane region" description="Helical" evidence="7">
    <location>
        <begin position="82"/>
        <end position="100"/>
    </location>
</feature>
<dbReference type="Pfam" id="PF00083">
    <property type="entry name" value="Sugar_tr"/>
    <property type="match status" value="1"/>
</dbReference>
<evidence type="ECO:0000259" key="8">
    <source>
        <dbReference type="PROSITE" id="PS50850"/>
    </source>
</evidence>
<reference evidence="10" key="1">
    <citation type="submission" date="2025-08" db="UniProtKB">
        <authorList>
            <consortium name="RefSeq"/>
        </authorList>
    </citation>
    <scope>IDENTIFICATION</scope>
    <source>
        <tissue evidence="10">Whole body</tissue>
    </source>
</reference>
<feature type="transmembrane region" description="Helical" evidence="7">
    <location>
        <begin position="52"/>
        <end position="70"/>
    </location>
</feature>
<dbReference type="InterPro" id="IPR005829">
    <property type="entry name" value="Sugar_transporter_CS"/>
</dbReference>
<feature type="transmembrane region" description="Helical" evidence="7">
    <location>
        <begin position="344"/>
        <end position="370"/>
    </location>
</feature>
<dbReference type="InterPro" id="IPR005828">
    <property type="entry name" value="MFS_sugar_transport-like"/>
</dbReference>
<dbReference type="InterPro" id="IPR020846">
    <property type="entry name" value="MFS_dom"/>
</dbReference>
<feature type="transmembrane region" description="Helical" evidence="7">
    <location>
        <begin position="279"/>
        <end position="303"/>
    </location>
</feature>
<evidence type="ECO:0000256" key="4">
    <source>
        <dbReference type="ARBA" id="ARBA00023136"/>
    </source>
</evidence>
<organism evidence="9 10">
    <name type="scientific">Vanessa tameamea</name>
    <name type="common">Kamehameha butterfly</name>
    <dbReference type="NCBI Taxonomy" id="334116"/>
    <lineage>
        <taxon>Eukaryota</taxon>
        <taxon>Metazoa</taxon>
        <taxon>Ecdysozoa</taxon>
        <taxon>Arthropoda</taxon>
        <taxon>Hexapoda</taxon>
        <taxon>Insecta</taxon>
        <taxon>Pterygota</taxon>
        <taxon>Neoptera</taxon>
        <taxon>Endopterygota</taxon>
        <taxon>Lepidoptera</taxon>
        <taxon>Glossata</taxon>
        <taxon>Ditrysia</taxon>
        <taxon>Papilionoidea</taxon>
        <taxon>Nymphalidae</taxon>
        <taxon>Nymphalinae</taxon>
        <taxon>Vanessa</taxon>
    </lineage>
</organism>
<dbReference type="GeneID" id="113402665"/>
<feature type="transmembrane region" description="Helical" evidence="7">
    <location>
        <begin position="12"/>
        <end position="32"/>
    </location>
</feature>
<keyword evidence="9" id="KW-1185">Reference proteome</keyword>
<dbReference type="PANTHER" id="PTHR48021">
    <property type="match status" value="1"/>
</dbReference>
<dbReference type="RefSeq" id="XP_064074829.1">
    <property type="nucleotide sequence ID" value="XM_064218759.1"/>
</dbReference>
<proteinExistence type="inferred from homology"/>
<evidence type="ECO:0000256" key="2">
    <source>
        <dbReference type="ARBA" id="ARBA00022692"/>
    </source>
</evidence>
<dbReference type="PANTHER" id="PTHR48021:SF1">
    <property type="entry name" value="GH07001P-RELATED"/>
    <property type="match status" value="1"/>
</dbReference>
<sequence length="450" mass="49290">MTGIRNQIIISACMYTGQLLLGYTIAWTGPIITKLRDSEQSPLPYLLSETELSLIASLLYVGAVPGPYMIGWLSNIKGRKPCLILGGVVSILAYTLLATANNLAMLYSGRIFAGFGIGIIVLVNVVYIGEIASTPIRGVLLTVVGICTTLGTILLFSVGPFFSYHVSAYAGLSLAVIFTLSSLMIPESPIFYILRDDENGLVKSLEILGRLDDKQKLYDVKSEFKSVDTKTDWIELFTLKTNRRALVIGVTINIFQQSSGVMAFLFFSGDIFEMAGSSVNSNIAMIIIGGFQLFGSLLASVFIEKQGRKTLLLISTVVCSITMLSLGLYFYFDHVQRLRMEEVAWLPLVILILFFIGYDSGLAIIPNVLIGEMFTSNVRSKGSAVALTSAWIAGFLVSTAFGIVVENFDAHPAFWFFSCSSASAFLFTVFFIPETKGKTLLEIQKYMNKS</sequence>
<evidence type="ECO:0000313" key="9">
    <source>
        <dbReference type="Proteomes" id="UP001652626"/>
    </source>
</evidence>
<dbReference type="InterPro" id="IPR050549">
    <property type="entry name" value="MFS_Trehalose_Transporter"/>
</dbReference>
<dbReference type="InterPro" id="IPR003663">
    <property type="entry name" value="Sugar/inositol_transpt"/>
</dbReference>
<dbReference type="PROSITE" id="PS00217">
    <property type="entry name" value="SUGAR_TRANSPORT_2"/>
    <property type="match status" value="1"/>
</dbReference>
<dbReference type="Gene3D" id="1.20.1250.20">
    <property type="entry name" value="MFS general substrate transporter like domains"/>
    <property type="match status" value="1"/>
</dbReference>
<feature type="transmembrane region" description="Helical" evidence="7">
    <location>
        <begin position="106"/>
        <end position="127"/>
    </location>
</feature>
<evidence type="ECO:0000256" key="3">
    <source>
        <dbReference type="ARBA" id="ARBA00022989"/>
    </source>
</evidence>
<feature type="transmembrane region" description="Helical" evidence="7">
    <location>
        <begin position="168"/>
        <end position="185"/>
    </location>
</feature>
<feature type="transmembrane region" description="Helical" evidence="7">
    <location>
        <begin position="413"/>
        <end position="432"/>
    </location>
</feature>
<feature type="transmembrane region" description="Helical" evidence="7">
    <location>
        <begin position="245"/>
        <end position="267"/>
    </location>
</feature>
<protein>
    <submittedName>
        <fullName evidence="10">Facilitated trehalose transporter Tret1-like</fullName>
    </submittedName>
</protein>
<keyword evidence="2 7" id="KW-0812">Transmembrane</keyword>
<keyword evidence="3 7" id="KW-1133">Transmembrane helix</keyword>
<feature type="transmembrane region" description="Helical" evidence="7">
    <location>
        <begin position="382"/>
        <end position="401"/>
    </location>
</feature>
<dbReference type="PROSITE" id="PS50850">
    <property type="entry name" value="MFS"/>
    <property type="match status" value="1"/>
</dbReference>
<accession>A0ABM4AU55</accession>
<evidence type="ECO:0000256" key="1">
    <source>
        <dbReference type="ARBA" id="ARBA00004141"/>
    </source>
</evidence>
<evidence type="ECO:0000256" key="6">
    <source>
        <dbReference type="RuleBase" id="RU003346"/>
    </source>
</evidence>
<comment type="subcellular location">
    <subcellularLocation>
        <location evidence="1">Membrane</location>
        <topology evidence="1">Multi-pass membrane protein</topology>
    </subcellularLocation>
</comment>
<dbReference type="InterPro" id="IPR036259">
    <property type="entry name" value="MFS_trans_sf"/>
</dbReference>
<feature type="domain" description="Major facilitator superfamily (MFS) profile" evidence="8">
    <location>
        <begin position="10"/>
        <end position="436"/>
    </location>
</feature>
<evidence type="ECO:0000256" key="5">
    <source>
        <dbReference type="ARBA" id="ARBA00023180"/>
    </source>
</evidence>
<feature type="transmembrane region" description="Helical" evidence="7">
    <location>
        <begin position="139"/>
        <end position="162"/>
    </location>
</feature>
<gene>
    <name evidence="10" type="primary">LOC113402665</name>
</gene>
<dbReference type="PRINTS" id="PR00171">
    <property type="entry name" value="SUGRTRNSPORT"/>
</dbReference>
<comment type="similarity">
    <text evidence="6">Belongs to the major facilitator superfamily. Sugar transporter (TC 2.A.1.1) family.</text>
</comment>
<keyword evidence="5" id="KW-0325">Glycoprotein</keyword>
<keyword evidence="6" id="KW-0813">Transport</keyword>
<evidence type="ECO:0000313" key="10">
    <source>
        <dbReference type="RefSeq" id="XP_064074829.1"/>
    </source>
</evidence>
<feature type="transmembrane region" description="Helical" evidence="7">
    <location>
        <begin position="310"/>
        <end position="332"/>
    </location>
</feature>
<dbReference type="NCBIfam" id="TIGR00879">
    <property type="entry name" value="SP"/>
    <property type="match status" value="1"/>
</dbReference>
<dbReference type="SUPFAM" id="SSF103473">
    <property type="entry name" value="MFS general substrate transporter"/>
    <property type="match status" value="1"/>
</dbReference>
<keyword evidence="4 7" id="KW-0472">Membrane</keyword>
<dbReference type="Proteomes" id="UP001652626">
    <property type="component" value="Chromosome 24"/>
</dbReference>
<evidence type="ECO:0000256" key="7">
    <source>
        <dbReference type="SAM" id="Phobius"/>
    </source>
</evidence>
<name>A0ABM4AU55_VANTA</name>